<comment type="caution">
    <text evidence="2">The sequence shown here is derived from an EMBL/GenBank/DDBJ whole genome shotgun (WGS) entry which is preliminary data.</text>
</comment>
<evidence type="ECO:0000313" key="3">
    <source>
        <dbReference type="Proteomes" id="UP000796880"/>
    </source>
</evidence>
<dbReference type="AlphaFoldDB" id="A0A8K0HS20"/>
<dbReference type="EMBL" id="VOIH02000001">
    <property type="protein sequence ID" value="KAF3456553.1"/>
    <property type="molecule type" value="Genomic_DNA"/>
</dbReference>
<organism evidence="2 3">
    <name type="scientific">Rhamnella rubrinervis</name>
    <dbReference type="NCBI Taxonomy" id="2594499"/>
    <lineage>
        <taxon>Eukaryota</taxon>
        <taxon>Viridiplantae</taxon>
        <taxon>Streptophyta</taxon>
        <taxon>Embryophyta</taxon>
        <taxon>Tracheophyta</taxon>
        <taxon>Spermatophyta</taxon>
        <taxon>Magnoliopsida</taxon>
        <taxon>eudicotyledons</taxon>
        <taxon>Gunneridae</taxon>
        <taxon>Pentapetalae</taxon>
        <taxon>rosids</taxon>
        <taxon>fabids</taxon>
        <taxon>Rosales</taxon>
        <taxon>Rhamnaceae</taxon>
        <taxon>rhamnoid group</taxon>
        <taxon>Rhamneae</taxon>
        <taxon>Rhamnella</taxon>
    </lineage>
</organism>
<keyword evidence="3" id="KW-1185">Reference proteome</keyword>
<proteinExistence type="predicted"/>
<accession>A0A8K0HS20</accession>
<protein>
    <submittedName>
        <fullName evidence="2">Uncharacterized protein</fullName>
    </submittedName>
</protein>
<evidence type="ECO:0000313" key="2">
    <source>
        <dbReference type="EMBL" id="KAF3456553.1"/>
    </source>
</evidence>
<gene>
    <name evidence="2" type="ORF">FNV43_RR01206</name>
</gene>
<reference evidence="2" key="1">
    <citation type="submission" date="2020-03" db="EMBL/GenBank/DDBJ databases">
        <title>A high-quality chromosome-level genome assembly of a woody plant with both climbing and erect habits, Rhamnella rubrinervis.</title>
        <authorList>
            <person name="Lu Z."/>
            <person name="Yang Y."/>
            <person name="Zhu X."/>
            <person name="Sun Y."/>
        </authorList>
    </citation>
    <scope>NUCLEOTIDE SEQUENCE</scope>
    <source>
        <strain evidence="2">BYM</strain>
        <tissue evidence="2">Leaf</tissue>
    </source>
</reference>
<name>A0A8K0HS20_9ROSA</name>
<feature type="region of interest" description="Disordered" evidence="1">
    <location>
        <begin position="1"/>
        <end position="38"/>
    </location>
</feature>
<sequence>MRPQEDLRDHRNRKAAVSPDQKPQAHISTSKEEEDPRDVLRAYRTENQKQVRQATGFSMQESLTLDMKEELRSPEHVIAECLTFTMPTIQQDAPKFALHKQHASNTKGGVMIAKDSKAMRDTHLKYNQEIYYVDL</sequence>
<dbReference type="Proteomes" id="UP000796880">
    <property type="component" value="Unassembled WGS sequence"/>
</dbReference>
<evidence type="ECO:0000256" key="1">
    <source>
        <dbReference type="SAM" id="MobiDB-lite"/>
    </source>
</evidence>